<dbReference type="Pfam" id="PF00014">
    <property type="entry name" value="Kunitz_BPTI"/>
    <property type="match status" value="1"/>
</dbReference>
<gene>
    <name evidence="8" type="ORF">GPUH_LOCUS14186</name>
</gene>
<reference evidence="8 9" key="2">
    <citation type="submission" date="2018-11" db="EMBL/GenBank/DDBJ databases">
        <authorList>
            <consortium name="Pathogen Informatics"/>
        </authorList>
    </citation>
    <scope>NUCLEOTIDE SEQUENCE [LARGE SCALE GENOMIC DNA]</scope>
</reference>
<dbReference type="EMBL" id="UYRT01081003">
    <property type="protein sequence ID" value="VDN23731.1"/>
    <property type="molecule type" value="Genomic_DNA"/>
</dbReference>
<keyword evidence="4" id="KW-0722">Serine protease inhibitor</keyword>
<evidence type="ECO:0000256" key="6">
    <source>
        <dbReference type="SAM" id="MobiDB-lite"/>
    </source>
</evidence>
<evidence type="ECO:0000256" key="5">
    <source>
        <dbReference type="ARBA" id="ARBA00023157"/>
    </source>
</evidence>
<dbReference type="Gene3D" id="4.10.410.10">
    <property type="entry name" value="Pancreatic trypsin inhibitor Kunitz domain"/>
    <property type="match status" value="1"/>
</dbReference>
<dbReference type="PANTHER" id="PTHR10083">
    <property type="entry name" value="KUNITZ-TYPE PROTEASE INHIBITOR-RELATED"/>
    <property type="match status" value="1"/>
</dbReference>
<feature type="compositionally biased region" description="Polar residues" evidence="6">
    <location>
        <begin position="351"/>
        <end position="370"/>
    </location>
</feature>
<dbReference type="OrthoDB" id="4473401at2759"/>
<dbReference type="WBParaSite" id="GPUH_0001420501-mRNA-1">
    <property type="protein sequence ID" value="GPUH_0001420501-mRNA-1"/>
    <property type="gene ID" value="GPUH_0001420501"/>
</dbReference>
<dbReference type="CDD" id="cd00109">
    <property type="entry name" value="Kunitz-type"/>
    <property type="match status" value="1"/>
</dbReference>
<feature type="compositionally biased region" description="Low complexity" evidence="6">
    <location>
        <begin position="33"/>
        <end position="46"/>
    </location>
</feature>
<dbReference type="FunFam" id="4.10.410.10:FF:000020">
    <property type="entry name" value="Collagen, type VI, alpha 3"/>
    <property type="match status" value="1"/>
</dbReference>
<dbReference type="PANTHER" id="PTHR10083:SF217">
    <property type="entry name" value="BOOPHILIN-H2"/>
    <property type="match status" value="1"/>
</dbReference>
<evidence type="ECO:0000256" key="1">
    <source>
        <dbReference type="ARBA" id="ARBA00004613"/>
    </source>
</evidence>
<dbReference type="PROSITE" id="PS50279">
    <property type="entry name" value="BPTI_KUNITZ_2"/>
    <property type="match status" value="1"/>
</dbReference>
<feature type="region of interest" description="Disordered" evidence="6">
    <location>
        <begin position="190"/>
        <end position="216"/>
    </location>
</feature>
<sequence length="554" mass="59745">MQSAAESDSSKLDQQPFYRILETHIHSGSSNQPTPSVTASTSTTEPGNISNSNKASTPLEPNFSPILLSSDWSTDSEEYKVIDQLDLTASVETLNRHSVTTTASVAKSRDTVSSKITQPTLPPLPASVTHLLSGTPSNISSSTPATATSHSVAASAANSSDITNSKILASTPPLPSSLQPISSPSQVFTMKQQIQHPGSLHSGQQQSQRGLPGRQQLQQRRIQFSGHQLPAQLDLINTQVVIAAAGDITAAAVTISAMPVTSVTASSNLMQPTSEIVTERSVVSKKVQSKNSYEEPDEIYEFNADSSIFTNFSIQQQHYGMERSDYGSNASRLGFREQKQKQQLHQMHQSAVKQTNTNQHVNGSVPQLNQRMGVPAPGFAPHPPGSATASASELQSAQHPNTLAQPQQQQQHTTKHSAHLAQSTPAQDEIREELKSRTAIHQEDANLAHRTMTEGSEKVELLSPPVAAVSPVPVAARGVSSLQQLQLEDDDTCVLPPDAGRCFEYVPRWFYNSQTGKCEQFSYGSCGGNSNNFLERHACEAKCAQGTMFVCCKK</sequence>
<feature type="region of interest" description="Disordered" evidence="6">
    <location>
        <begin position="337"/>
        <end position="432"/>
    </location>
</feature>
<evidence type="ECO:0000313" key="9">
    <source>
        <dbReference type="Proteomes" id="UP000271098"/>
    </source>
</evidence>
<comment type="subcellular location">
    <subcellularLocation>
        <location evidence="1">Secreted</location>
    </subcellularLocation>
</comment>
<evidence type="ECO:0000259" key="7">
    <source>
        <dbReference type="PROSITE" id="PS50279"/>
    </source>
</evidence>
<feature type="domain" description="BPTI/Kunitz inhibitor" evidence="7">
    <location>
        <begin position="493"/>
        <end position="543"/>
    </location>
</feature>
<evidence type="ECO:0000256" key="3">
    <source>
        <dbReference type="ARBA" id="ARBA00022690"/>
    </source>
</evidence>
<evidence type="ECO:0000313" key="10">
    <source>
        <dbReference type="WBParaSite" id="GPUH_0001420501-mRNA-1"/>
    </source>
</evidence>
<dbReference type="InterPro" id="IPR036880">
    <property type="entry name" value="Kunitz_BPTI_sf"/>
</dbReference>
<dbReference type="PRINTS" id="PR00759">
    <property type="entry name" value="BASICPTASE"/>
</dbReference>
<proteinExistence type="predicted"/>
<organism evidence="10">
    <name type="scientific">Gongylonema pulchrum</name>
    <dbReference type="NCBI Taxonomy" id="637853"/>
    <lineage>
        <taxon>Eukaryota</taxon>
        <taxon>Metazoa</taxon>
        <taxon>Ecdysozoa</taxon>
        <taxon>Nematoda</taxon>
        <taxon>Chromadorea</taxon>
        <taxon>Rhabditida</taxon>
        <taxon>Spirurina</taxon>
        <taxon>Spiruromorpha</taxon>
        <taxon>Spiruroidea</taxon>
        <taxon>Gongylonematidae</taxon>
        <taxon>Gongylonema</taxon>
    </lineage>
</organism>
<dbReference type="SUPFAM" id="SSF57362">
    <property type="entry name" value="BPTI-like"/>
    <property type="match status" value="1"/>
</dbReference>
<name>A0A183DZP6_9BILA</name>
<accession>A0A183DZP6</accession>
<feature type="compositionally biased region" description="Polar residues" evidence="6">
    <location>
        <begin position="387"/>
        <end position="404"/>
    </location>
</feature>
<evidence type="ECO:0000313" key="8">
    <source>
        <dbReference type="EMBL" id="VDN23731.1"/>
    </source>
</evidence>
<dbReference type="GO" id="GO:0005615">
    <property type="term" value="C:extracellular space"/>
    <property type="evidence" value="ECO:0007669"/>
    <property type="project" value="TreeGrafter"/>
</dbReference>
<feature type="compositionally biased region" description="Low complexity" evidence="6">
    <location>
        <begin position="202"/>
        <end position="216"/>
    </location>
</feature>
<keyword evidence="2" id="KW-0964">Secreted</keyword>
<dbReference type="InterPro" id="IPR002223">
    <property type="entry name" value="Kunitz_BPTI"/>
</dbReference>
<dbReference type="SMART" id="SM00131">
    <property type="entry name" value="KU"/>
    <property type="match status" value="1"/>
</dbReference>
<feature type="compositionally biased region" description="Polar residues" evidence="6">
    <location>
        <begin position="47"/>
        <end position="56"/>
    </location>
</feature>
<dbReference type="InterPro" id="IPR050098">
    <property type="entry name" value="TFPI/VKTCI-like"/>
</dbReference>
<keyword evidence="3" id="KW-0646">Protease inhibitor</keyword>
<protein>
    <submittedName>
        <fullName evidence="10">BPTI/Kunitz inhibitor domain-containing protein</fullName>
    </submittedName>
</protein>
<feature type="region of interest" description="Disordered" evidence="6">
    <location>
        <begin position="1"/>
        <end position="61"/>
    </location>
</feature>
<dbReference type="GO" id="GO:0004867">
    <property type="term" value="F:serine-type endopeptidase inhibitor activity"/>
    <property type="evidence" value="ECO:0007669"/>
    <property type="project" value="UniProtKB-KW"/>
</dbReference>
<dbReference type="Proteomes" id="UP000271098">
    <property type="component" value="Unassembled WGS sequence"/>
</dbReference>
<dbReference type="AlphaFoldDB" id="A0A183DZP6"/>
<reference evidence="10" key="1">
    <citation type="submission" date="2016-06" db="UniProtKB">
        <authorList>
            <consortium name="WormBaseParasite"/>
        </authorList>
    </citation>
    <scope>IDENTIFICATION</scope>
</reference>
<evidence type="ECO:0000256" key="2">
    <source>
        <dbReference type="ARBA" id="ARBA00022525"/>
    </source>
</evidence>
<evidence type="ECO:0000256" key="4">
    <source>
        <dbReference type="ARBA" id="ARBA00022900"/>
    </source>
</evidence>
<keyword evidence="5" id="KW-1015">Disulfide bond</keyword>
<keyword evidence="9" id="KW-1185">Reference proteome</keyword>